<keyword evidence="3" id="KW-1185">Reference proteome</keyword>
<feature type="domain" description="DUF7918" evidence="1">
    <location>
        <begin position="10"/>
        <end position="229"/>
    </location>
</feature>
<organism evidence="2 3">
    <name type="scientific">Lophiostoma macrostomum CBS 122681</name>
    <dbReference type="NCBI Taxonomy" id="1314788"/>
    <lineage>
        <taxon>Eukaryota</taxon>
        <taxon>Fungi</taxon>
        <taxon>Dikarya</taxon>
        <taxon>Ascomycota</taxon>
        <taxon>Pezizomycotina</taxon>
        <taxon>Dothideomycetes</taxon>
        <taxon>Pleosporomycetidae</taxon>
        <taxon>Pleosporales</taxon>
        <taxon>Lophiostomataceae</taxon>
        <taxon>Lophiostoma</taxon>
    </lineage>
</organism>
<dbReference type="InterPro" id="IPR057678">
    <property type="entry name" value="DUF7918"/>
</dbReference>
<dbReference type="OrthoDB" id="3364132at2759"/>
<dbReference type="PANTHER" id="PTHR36223">
    <property type="entry name" value="BETA-LACTAMASE-TYPE TRANSPEPTIDASE FOLD DOMAIN CONTAINING PROTEIN"/>
    <property type="match status" value="1"/>
</dbReference>
<evidence type="ECO:0000313" key="2">
    <source>
        <dbReference type="EMBL" id="KAF2651347.1"/>
    </source>
</evidence>
<dbReference type="PANTHER" id="PTHR36223:SF1">
    <property type="entry name" value="TRANSCRIPTION ELONGATION FACTOR EAF N-TERMINAL DOMAIN-CONTAINING PROTEIN"/>
    <property type="match status" value="1"/>
</dbReference>
<protein>
    <recommendedName>
        <fullName evidence="1">DUF7918 domain-containing protein</fullName>
    </recommendedName>
</protein>
<dbReference type="EMBL" id="MU004428">
    <property type="protein sequence ID" value="KAF2651347.1"/>
    <property type="molecule type" value="Genomic_DNA"/>
</dbReference>
<dbReference type="Proteomes" id="UP000799324">
    <property type="component" value="Unassembled WGS sequence"/>
</dbReference>
<evidence type="ECO:0000313" key="3">
    <source>
        <dbReference type="Proteomes" id="UP000799324"/>
    </source>
</evidence>
<name>A0A6A6SWA3_9PLEO</name>
<accession>A0A6A6SWA3</accession>
<dbReference type="Pfam" id="PF25534">
    <property type="entry name" value="DUF7918"/>
    <property type="match status" value="1"/>
</dbReference>
<evidence type="ECO:0000259" key="1">
    <source>
        <dbReference type="Pfam" id="PF25534"/>
    </source>
</evidence>
<sequence length="309" mass="34897">MAILNGPASGLNVEITVNDIALEEHTDEAEENPPHTVNKYIEATSGVEFAVRATFRWGLPNAILLEVHLDGKWARGNFVRQNESRGSKYTLILDGSISEVNGQWFNQKCCFASLQTDDSDIRLADDAVKDVVKNIGEISVKCFHVKNLSIAANNSLTTRDTAGLSSVPEKALKGRALSHSASFRAPEATSHVSVYKYDFFDADKKAFATYNFRYRSREALRAMHILPRSPSSFRLEDRIIEDLNLEEMRELLRRLREQSHRAVEVKRERSDESERTIVEDDDEVSFVRAKRVKVPVTLNEDGVEILDLT</sequence>
<gene>
    <name evidence="2" type="ORF">K491DRAFT_761121</name>
</gene>
<reference evidence="2" key="1">
    <citation type="journal article" date="2020" name="Stud. Mycol.">
        <title>101 Dothideomycetes genomes: a test case for predicting lifestyles and emergence of pathogens.</title>
        <authorList>
            <person name="Haridas S."/>
            <person name="Albert R."/>
            <person name="Binder M."/>
            <person name="Bloem J."/>
            <person name="Labutti K."/>
            <person name="Salamov A."/>
            <person name="Andreopoulos B."/>
            <person name="Baker S."/>
            <person name="Barry K."/>
            <person name="Bills G."/>
            <person name="Bluhm B."/>
            <person name="Cannon C."/>
            <person name="Castanera R."/>
            <person name="Culley D."/>
            <person name="Daum C."/>
            <person name="Ezra D."/>
            <person name="Gonzalez J."/>
            <person name="Henrissat B."/>
            <person name="Kuo A."/>
            <person name="Liang C."/>
            <person name="Lipzen A."/>
            <person name="Lutzoni F."/>
            <person name="Magnuson J."/>
            <person name="Mondo S."/>
            <person name="Nolan M."/>
            <person name="Ohm R."/>
            <person name="Pangilinan J."/>
            <person name="Park H.-J."/>
            <person name="Ramirez L."/>
            <person name="Alfaro M."/>
            <person name="Sun H."/>
            <person name="Tritt A."/>
            <person name="Yoshinaga Y."/>
            <person name="Zwiers L.-H."/>
            <person name="Turgeon B."/>
            <person name="Goodwin S."/>
            <person name="Spatafora J."/>
            <person name="Crous P."/>
            <person name="Grigoriev I."/>
        </authorList>
    </citation>
    <scope>NUCLEOTIDE SEQUENCE</scope>
    <source>
        <strain evidence="2">CBS 122681</strain>
    </source>
</reference>
<proteinExistence type="predicted"/>
<dbReference type="AlphaFoldDB" id="A0A6A6SWA3"/>